<comment type="caution">
    <text evidence="2">The sequence shown here is derived from an EMBL/GenBank/DDBJ whole genome shotgun (WGS) entry which is preliminary data.</text>
</comment>
<dbReference type="Pfam" id="PF00994">
    <property type="entry name" value="MoCF_biosynth"/>
    <property type="match status" value="1"/>
</dbReference>
<keyword evidence="3" id="KW-1185">Reference proteome</keyword>
<dbReference type="SUPFAM" id="SSF53218">
    <property type="entry name" value="Molybdenum cofactor biosynthesis proteins"/>
    <property type="match status" value="1"/>
</dbReference>
<dbReference type="Proteomes" id="UP000272400">
    <property type="component" value="Unassembled WGS sequence"/>
</dbReference>
<dbReference type="Gene3D" id="3.40.980.10">
    <property type="entry name" value="MoaB/Mog-like domain"/>
    <property type="match status" value="1"/>
</dbReference>
<dbReference type="OrthoDB" id="1676645at2"/>
<dbReference type="InterPro" id="IPR001453">
    <property type="entry name" value="MoaB/Mog_dom"/>
</dbReference>
<evidence type="ECO:0000259" key="1">
    <source>
        <dbReference type="SMART" id="SM00852"/>
    </source>
</evidence>
<protein>
    <submittedName>
        <fullName evidence="2">Molybdenum cofactor synthesis domain-containing protein</fullName>
    </submittedName>
</protein>
<dbReference type="RefSeq" id="WP_123667181.1">
    <property type="nucleotide sequence ID" value="NZ_RJKE01000001.1"/>
</dbReference>
<feature type="domain" description="MoaB/Mog" evidence="1">
    <location>
        <begin position="130"/>
        <end position="271"/>
    </location>
</feature>
<evidence type="ECO:0000313" key="3">
    <source>
        <dbReference type="Proteomes" id="UP000272400"/>
    </source>
</evidence>
<dbReference type="SMART" id="SM00852">
    <property type="entry name" value="MoCF_biosynth"/>
    <property type="match status" value="1"/>
</dbReference>
<dbReference type="InterPro" id="IPR036425">
    <property type="entry name" value="MoaB/Mog-like_dom_sf"/>
</dbReference>
<evidence type="ECO:0000313" key="2">
    <source>
        <dbReference type="EMBL" id="ROO87957.1"/>
    </source>
</evidence>
<dbReference type="EMBL" id="RJKE01000001">
    <property type="protein sequence ID" value="ROO87957.1"/>
    <property type="molecule type" value="Genomic_DNA"/>
</dbReference>
<name>A0A3N1D346_9ACTN</name>
<sequence>MSASYDLLDKKELRITDVHLDGADLSELADAAAEVLDMAREEVLVTDYLDRVLTFDILRPTLYPHQLLDRQDALLTRLGSISGVRLGENARVASNGILGWIAADGRMEETLRSAERIAEQIAARVSRRAVIFSTGGEVVAGEIRDTNRETITGFLEASGFLPEFGGALRDDTVLIAGAIRAAVHRGHGLVVTTGGVGAEDKDRTVDAALLLDPEAATPYLCHFEPGHGRHVRDGVRIAVAEYEGSRIVCLPGPNDEVRAAMEVLIPGLDRGWPAPRLAEAIAERLRGILRTRMSMKKEHDHR</sequence>
<organism evidence="2 3">
    <name type="scientific">Actinocorallia herbida</name>
    <dbReference type="NCBI Taxonomy" id="58109"/>
    <lineage>
        <taxon>Bacteria</taxon>
        <taxon>Bacillati</taxon>
        <taxon>Actinomycetota</taxon>
        <taxon>Actinomycetes</taxon>
        <taxon>Streptosporangiales</taxon>
        <taxon>Thermomonosporaceae</taxon>
        <taxon>Actinocorallia</taxon>
    </lineage>
</organism>
<proteinExistence type="predicted"/>
<dbReference type="AlphaFoldDB" id="A0A3N1D346"/>
<accession>A0A3N1D346</accession>
<gene>
    <name evidence="2" type="ORF">EDD29_5606</name>
</gene>
<reference evidence="2 3" key="1">
    <citation type="submission" date="2018-11" db="EMBL/GenBank/DDBJ databases">
        <title>Sequencing the genomes of 1000 actinobacteria strains.</title>
        <authorList>
            <person name="Klenk H.-P."/>
        </authorList>
    </citation>
    <scope>NUCLEOTIDE SEQUENCE [LARGE SCALE GENOMIC DNA]</scope>
    <source>
        <strain evidence="2 3">DSM 44254</strain>
    </source>
</reference>